<evidence type="ECO:0000313" key="2">
    <source>
        <dbReference type="Proteomes" id="UP000243217"/>
    </source>
</evidence>
<evidence type="ECO:0008006" key="3">
    <source>
        <dbReference type="Google" id="ProtNLM"/>
    </source>
</evidence>
<dbReference type="PANTHER" id="PTHR33559:SF1">
    <property type="entry name" value="PROTEASOME ASSEMBLY CHAPERONE 4"/>
    <property type="match status" value="1"/>
</dbReference>
<comment type="caution">
    <text evidence="1">The sequence shown here is derived from an EMBL/GenBank/DDBJ whole genome shotgun (WGS) entry which is preliminary data.</text>
</comment>
<accession>A0A1V9ZE65</accession>
<dbReference type="STRING" id="74557.A0A1V9ZE65"/>
<dbReference type="Proteomes" id="UP000243217">
    <property type="component" value="Unassembled WGS sequence"/>
</dbReference>
<protein>
    <recommendedName>
        <fullName evidence="3">Proteasome assembly chaperone 3</fullName>
    </recommendedName>
</protein>
<proteinExistence type="predicted"/>
<dbReference type="InterPro" id="IPR032157">
    <property type="entry name" value="PAC4"/>
</dbReference>
<evidence type="ECO:0000313" key="1">
    <source>
        <dbReference type="EMBL" id="OQR96305.1"/>
    </source>
</evidence>
<dbReference type="Pfam" id="PF16093">
    <property type="entry name" value="PAC4"/>
    <property type="match status" value="1"/>
</dbReference>
<reference evidence="1 2" key="1">
    <citation type="journal article" date="2014" name="Genome Biol. Evol.">
        <title>The secreted proteins of Achlya hypogyna and Thraustotheca clavata identify the ancestral oomycete secretome and reveal gene acquisitions by horizontal gene transfer.</title>
        <authorList>
            <person name="Misner I."/>
            <person name="Blouin N."/>
            <person name="Leonard G."/>
            <person name="Richards T.A."/>
            <person name="Lane C.E."/>
        </authorList>
    </citation>
    <scope>NUCLEOTIDE SEQUENCE [LARGE SCALE GENOMIC DNA]</scope>
    <source>
        <strain evidence="1 2">ATCC 34112</strain>
    </source>
</reference>
<dbReference type="PANTHER" id="PTHR33559">
    <property type="entry name" value="PROTEASOME ASSEMBLY CHAPERONE 4"/>
    <property type="match status" value="1"/>
</dbReference>
<organism evidence="1 2">
    <name type="scientific">Thraustotheca clavata</name>
    <dbReference type="NCBI Taxonomy" id="74557"/>
    <lineage>
        <taxon>Eukaryota</taxon>
        <taxon>Sar</taxon>
        <taxon>Stramenopiles</taxon>
        <taxon>Oomycota</taxon>
        <taxon>Saprolegniomycetes</taxon>
        <taxon>Saprolegniales</taxon>
        <taxon>Achlyaceae</taxon>
        <taxon>Thraustotheca</taxon>
    </lineage>
</organism>
<sequence length="133" mass="14855">MTDAAAMMSGLRVNEEAKEGARVVDLTGKYVDQAFNVQMWLLELACFVWIGLSDTPASLTSMSTAIKTPYDPFPLASNLLGGYGDENETQLAQRLVLKTKKQVFVSCNLPDDPELVAFVERTIMLRLRDEQFF</sequence>
<name>A0A1V9ZE65_9STRA</name>
<dbReference type="OrthoDB" id="368507at2759"/>
<dbReference type="GO" id="GO:0043248">
    <property type="term" value="P:proteasome assembly"/>
    <property type="evidence" value="ECO:0007669"/>
    <property type="project" value="InterPro"/>
</dbReference>
<keyword evidence="2" id="KW-1185">Reference proteome</keyword>
<gene>
    <name evidence="1" type="ORF">THRCLA_22009</name>
</gene>
<dbReference type="EMBL" id="JNBS01001978">
    <property type="protein sequence ID" value="OQR96305.1"/>
    <property type="molecule type" value="Genomic_DNA"/>
</dbReference>
<dbReference type="AlphaFoldDB" id="A0A1V9ZE65"/>